<protein>
    <recommendedName>
        <fullName evidence="3">Pentatricopeptide repeat-containing protein</fullName>
    </recommendedName>
</protein>
<name>A0A835M838_9MAGN</name>
<reference evidence="1 2" key="1">
    <citation type="submission" date="2020-10" db="EMBL/GenBank/DDBJ databases">
        <title>The Coptis chinensis genome and diversification of protoberbering-type alkaloids.</title>
        <authorList>
            <person name="Wang B."/>
            <person name="Shu S."/>
            <person name="Song C."/>
            <person name="Liu Y."/>
        </authorList>
    </citation>
    <scope>NUCLEOTIDE SEQUENCE [LARGE SCALE GENOMIC DNA]</scope>
    <source>
        <strain evidence="1">HL-2020</strain>
        <tissue evidence="1">Leaf</tissue>
    </source>
</reference>
<proteinExistence type="predicted"/>
<dbReference type="Proteomes" id="UP000631114">
    <property type="component" value="Unassembled WGS sequence"/>
</dbReference>
<accession>A0A835M838</accession>
<organism evidence="1 2">
    <name type="scientific">Coptis chinensis</name>
    <dbReference type="NCBI Taxonomy" id="261450"/>
    <lineage>
        <taxon>Eukaryota</taxon>
        <taxon>Viridiplantae</taxon>
        <taxon>Streptophyta</taxon>
        <taxon>Embryophyta</taxon>
        <taxon>Tracheophyta</taxon>
        <taxon>Spermatophyta</taxon>
        <taxon>Magnoliopsida</taxon>
        <taxon>Ranunculales</taxon>
        <taxon>Ranunculaceae</taxon>
        <taxon>Coptidoideae</taxon>
        <taxon>Coptis</taxon>
    </lineage>
</organism>
<dbReference type="PANTHER" id="PTHR47926:SF416">
    <property type="entry name" value="(WILD MALAYSIAN BANANA) HYPOTHETICAL PROTEIN"/>
    <property type="match status" value="1"/>
</dbReference>
<evidence type="ECO:0000313" key="1">
    <source>
        <dbReference type="EMBL" id="KAF9619882.1"/>
    </source>
</evidence>
<evidence type="ECO:0008006" key="3">
    <source>
        <dbReference type="Google" id="ProtNLM"/>
    </source>
</evidence>
<sequence>MHGDVELGKEIVDSLMQWSLDHGGVHVLLSNLYASENRWEDVAKVRKDMENKNVRKVPGCSSIEVVGVVCKFVAGDRSHFLMEDITLLLVVIKTQLKAVGLDDDVITELIPG</sequence>
<gene>
    <name evidence="1" type="ORF">IFM89_009664</name>
</gene>
<dbReference type="GO" id="GO:0003723">
    <property type="term" value="F:RNA binding"/>
    <property type="evidence" value="ECO:0007669"/>
    <property type="project" value="InterPro"/>
</dbReference>
<dbReference type="InterPro" id="IPR046960">
    <property type="entry name" value="PPR_At4g14850-like_plant"/>
</dbReference>
<dbReference type="OrthoDB" id="185373at2759"/>
<dbReference type="EMBL" id="JADFTS010000002">
    <property type="protein sequence ID" value="KAF9619882.1"/>
    <property type="molecule type" value="Genomic_DNA"/>
</dbReference>
<dbReference type="PANTHER" id="PTHR47926">
    <property type="entry name" value="PENTATRICOPEPTIDE REPEAT-CONTAINING PROTEIN"/>
    <property type="match status" value="1"/>
</dbReference>
<dbReference type="InterPro" id="IPR046848">
    <property type="entry name" value="E_motif"/>
</dbReference>
<dbReference type="Pfam" id="PF20431">
    <property type="entry name" value="E_motif"/>
    <property type="match status" value="1"/>
</dbReference>
<dbReference type="GO" id="GO:0009451">
    <property type="term" value="P:RNA modification"/>
    <property type="evidence" value="ECO:0007669"/>
    <property type="project" value="InterPro"/>
</dbReference>
<keyword evidence="2" id="KW-1185">Reference proteome</keyword>
<comment type="caution">
    <text evidence="1">The sequence shown here is derived from an EMBL/GenBank/DDBJ whole genome shotgun (WGS) entry which is preliminary data.</text>
</comment>
<dbReference type="AlphaFoldDB" id="A0A835M838"/>
<evidence type="ECO:0000313" key="2">
    <source>
        <dbReference type="Proteomes" id="UP000631114"/>
    </source>
</evidence>